<accession>A0AAN0T6K1</accession>
<gene>
    <name evidence="1" type="ORF">SB48_HM08orf03110</name>
</gene>
<organism evidence="1 2">
    <name type="scientific">Heyndrickxia coagulans</name>
    <name type="common">Weizmannia coagulans</name>
    <dbReference type="NCBI Taxonomy" id="1398"/>
    <lineage>
        <taxon>Bacteria</taxon>
        <taxon>Bacillati</taxon>
        <taxon>Bacillota</taxon>
        <taxon>Bacilli</taxon>
        <taxon>Bacillales</taxon>
        <taxon>Bacillaceae</taxon>
        <taxon>Heyndrickxia</taxon>
    </lineage>
</organism>
<protein>
    <submittedName>
        <fullName evidence="1">Uncharacterized protein</fullName>
    </submittedName>
</protein>
<name>A0AAN0T6K1_HEYCO</name>
<dbReference type="AlphaFoldDB" id="A0AAN0T6K1"/>
<proteinExistence type="predicted"/>
<sequence>MDEIRSSFIDFRPLHTDLTLSYAEGERWFMMAACCFRS</sequence>
<evidence type="ECO:0000313" key="2">
    <source>
        <dbReference type="Proteomes" id="UP000032024"/>
    </source>
</evidence>
<reference evidence="2" key="1">
    <citation type="submission" date="2015-01" db="EMBL/GenBank/DDBJ databases">
        <title>Comparative genome analysis of Bacillus coagulans HM-08, Clostridium butyricum HM-68, Bacillus subtilis HM-66 and Bacillus paralicheniformis BL-09.</title>
        <authorList>
            <person name="Zhang H."/>
        </authorList>
    </citation>
    <scope>NUCLEOTIDE SEQUENCE [LARGE SCALE GENOMIC DNA]</scope>
    <source>
        <strain evidence="2">HM-08</strain>
    </source>
</reference>
<evidence type="ECO:0000313" key="1">
    <source>
        <dbReference type="EMBL" id="AJO22759.1"/>
    </source>
</evidence>
<dbReference type="Proteomes" id="UP000032024">
    <property type="component" value="Chromosome"/>
</dbReference>
<dbReference type="EMBL" id="CP010525">
    <property type="protein sequence ID" value="AJO22759.1"/>
    <property type="molecule type" value="Genomic_DNA"/>
</dbReference>
<keyword evidence="2" id="KW-1185">Reference proteome</keyword>